<accession>A0A433A011</accession>
<gene>
    <name evidence="3" type="ORF">BC936DRAFT_142716</name>
</gene>
<feature type="non-terminal residue" evidence="3">
    <location>
        <position position="47"/>
    </location>
</feature>
<dbReference type="InterPro" id="IPR000504">
    <property type="entry name" value="RRM_dom"/>
</dbReference>
<keyword evidence="4" id="KW-1185">Reference proteome</keyword>
<evidence type="ECO:0000313" key="3">
    <source>
        <dbReference type="EMBL" id="RUO96044.1"/>
    </source>
</evidence>
<dbReference type="InterPro" id="IPR012677">
    <property type="entry name" value="Nucleotide-bd_a/b_plait_sf"/>
</dbReference>
<proteinExistence type="predicted"/>
<dbReference type="InterPro" id="IPR035979">
    <property type="entry name" value="RBD_domain_sf"/>
</dbReference>
<dbReference type="EMBL" id="RBNI01023791">
    <property type="protein sequence ID" value="RUO96044.1"/>
    <property type="molecule type" value="Genomic_DNA"/>
</dbReference>
<dbReference type="Gene3D" id="3.30.70.330">
    <property type="match status" value="1"/>
</dbReference>
<evidence type="ECO:0000256" key="1">
    <source>
        <dbReference type="PROSITE-ProRule" id="PRU00176"/>
    </source>
</evidence>
<dbReference type="AlphaFoldDB" id="A0A433A011"/>
<organism evidence="3 4">
    <name type="scientific">Jimgerdemannia flammicorona</name>
    <dbReference type="NCBI Taxonomy" id="994334"/>
    <lineage>
        <taxon>Eukaryota</taxon>
        <taxon>Fungi</taxon>
        <taxon>Fungi incertae sedis</taxon>
        <taxon>Mucoromycota</taxon>
        <taxon>Mucoromycotina</taxon>
        <taxon>Endogonomycetes</taxon>
        <taxon>Endogonales</taxon>
        <taxon>Endogonaceae</taxon>
        <taxon>Jimgerdemannia</taxon>
    </lineage>
</organism>
<dbReference type="PROSITE" id="PS50102">
    <property type="entry name" value="RRM"/>
    <property type="match status" value="1"/>
</dbReference>
<name>A0A433A011_9FUNG</name>
<dbReference type="Proteomes" id="UP000268093">
    <property type="component" value="Unassembled WGS sequence"/>
</dbReference>
<dbReference type="GO" id="GO:0003723">
    <property type="term" value="F:RNA binding"/>
    <property type="evidence" value="ECO:0007669"/>
    <property type="project" value="UniProtKB-UniRule"/>
</dbReference>
<comment type="caution">
    <text evidence="3">The sequence shown here is derived from an EMBL/GenBank/DDBJ whole genome shotgun (WGS) entry which is preliminary data.</text>
</comment>
<feature type="domain" description="RRM" evidence="2">
    <location>
        <begin position="11"/>
        <end position="47"/>
    </location>
</feature>
<reference evidence="3 4" key="1">
    <citation type="journal article" date="2018" name="New Phytol.">
        <title>Phylogenomics of Endogonaceae and evolution of mycorrhizas within Mucoromycota.</title>
        <authorList>
            <person name="Chang Y."/>
            <person name="Desiro A."/>
            <person name="Na H."/>
            <person name="Sandor L."/>
            <person name="Lipzen A."/>
            <person name="Clum A."/>
            <person name="Barry K."/>
            <person name="Grigoriev I.V."/>
            <person name="Martin F.M."/>
            <person name="Stajich J.E."/>
            <person name="Smith M.E."/>
            <person name="Bonito G."/>
            <person name="Spatafora J.W."/>
        </authorList>
    </citation>
    <scope>NUCLEOTIDE SEQUENCE [LARGE SCALE GENOMIC DNA]</scope>
    <source>
        <strain evidence="3 4">GMNB39</strain>
    </source>
</reference>
<evidence type="ECO:0000259" key="2">
    <source>
        <dbReference type="PROSITE" id="PS50102"/>
    </source>
</evidence>
<sequence>MLPHQVNENTKSLYVGNLDPRVTDLMLQEIFSSVGVVDNVKIIPDKN</sequence>
<protein>
    <recommendedName>
        <fullName evidence="2">RRM domain-containing protein</fullName>
    </recommendedName>
</protein>
<dbReference type="Pfam" id="PF00076">
    <property type="entry name" value="RRM_1"/>
    <property type="match status" value="1"/>
</dbReference>
<dbReference type="SUPFAM" id="SSF54928">
    <property type="entry name" value="RNA-binding domain, RBD"/>
    <property type="match status" value="1"/>
</dbReference>
<dbReference type="OrthoDB" id="8093034at2759"/>
<evidence type="ECO:0000313" key="4">
    <source>
        <dbReference type="Proteomes" id="UP000268093"/>
    </source>
</evidence>
<keyword evidence="1" id="KW-0694">RNA-binding</keyword>